<organism evidence="4">
    <name type="scientific">Chromera velia CCMP2878</name>
    <dbReference type="NCBI Taxonomy" id="1169474"/>
    <lineage>
        <taxon>Eukaryota</taxon>
        <taxon>Sar</taxon>
        <taxon>Alveolata</taxon>
        <taxon>Colpodellida</taxon>
        <taxon>Chromeraceae</taxon>
        <taxon>Chromera</taxon>
    </lineage>
</organism>
<evidence type="ECO:0000256" key="2">
    <source>
        <dbReference type="SAM" id="MobiDB-lite"/>
    </source>
</evidence>
<accession>A0A0G4HCD7</accession>
<dbReference type="VEuPathDB" id="CryptoDB:Cvel_26087"/>
<evidence type="ECO:0000256" key="1">
    <source>
        <dbReference type="PROSITE-ProRule" id="PRU00175"/>
    </source>
</evidence>
<feature type="region of interest" description="Disordered" evidence="2">
    <location>
        <begin position="633"/>
        <end position="736"/>
    </location>
</feature>
<dbReference type="PROSITE" id="PS50096">
    <property type="entry name" value="IQ"/>
    <property type="match status" value="1"/>
</dbReference>
<feature type="compositionally biased region" description="Polar residues" evidence="2">
    <location>
        <begin position="716"/>
        <end position="726"/>
    </location>
</feature>
<evidence type="ECO:0000259" key="3">
    <source>
        <dbReference type="PROSITE" id="PS50089"/>
    </source>
</evidence>
<feature type="region of interest" description="Disordered" evidence="2">
    <location>
        <begin position="494"/>
        <end position="519"/>
    </location>
</feature>
<dbReference type="EMBL" id="CDMZ01002254">
    <property type="protein sequence ID" value="CEM41534.1"/>
    <property type="molecule type" value="Genomic_DNA"/>
</dbReference>
<dbReference type="InterPro" id="IPR042862">
    <property type="entry name" value="RNF32"/>
</dbReference>
<feature type="compositionally biased region" description="Polar residues" evidence="2">
    <location>
        <begin position="578"/>
        <end position="593"/>
    </location>
</feature>
<sequence>MDCAALHAAAFQDHLARQLCFPQVKTKKQVKSAGRQQHNGATGRHEANNGRRNNRTEAENGNTRVDATASLSTNPPVQDHSCPLALTSDSLPHSHDACILERERERELIKYEKSLSLAERLHLVDRPPAPLSAEEWENVKRDSDTKKYSSHPCAICMEDFTNRKQLILSCGHVFHQVCFDSFVKFARMRQCPLCRLSNPYVREHDGGRAAWERGSAVKIQAAWRGYAQRKETAQLLKALDIPDQCGLGGVRSVRRFSFFRLRLRLRRFLLGRFGCRVCASGKKREDAVESLLRDIDENVQASTQQMREAMRTLALTHGREPSIEAHVWGEVEEFEHTEGRGGGLHGGDRMTRTGVNTSSADLQQGGAPLTGVHRPRPRLFWGSIKKKALERLWQMQTQVGGVKKQGGDAGEEKGSAHAECAICFQDMAEAPGKTVALLSCSHLFHNCCIANFESFHIFEDHRCPMCRTVYERKAICLRKELRCLKGPPCKQISVDPDGGEPLTDSGSEGGSTCLKRERKNKAKESSSSVWDLRGALCDSDRDGNAEHTFHSLVSSHLRHAEQGPLGLPSNDTRERSQQRSGNAKPNTDVQSSGKSERRKSKIGHFEKKPCRPLTRLPSIPSVPSVPVSVKSKSKLVMPSAPPSRLDHLGTQRGRATPCPLSPNRWNLRRDTTTAGNARSNPSSSTAVERPKGARLVPLPNTQNPGASLVRGCFVPSASSKQQQTIRTSRKPEKSEH</sequence>
<protein>
    <recommendedName>
        <fullName evidence="3">RING-type domain-containing protein</fullName>
    </recommendedName>
</protein>
<keyword evidence="1" id="KW-0863">Zinc-finger</keyword>
<feature type="compositionally biased region" description="Basic and acidic residues" evidence="2">
    <location>
        <begin position="43"/>
        <end position="58"/>
    </location>
</feature>
<dbReference type="PROSITE" id="PS50089">
    <property type="entry name" value="ZF_RING_2"/>
    <property type="match status" value="2"/>
</dbReference>
<dbReference type="InterPro" id="IPR001841">
    <property type="entry name" value="Znf_RING"/>
</dbReference>
<dbReference type="Pfam" id="PF00612">
    <property type="entry name" value="IQ"/>
    <property type="match status" value="1"/>
</dbReference>
<evidence type="ECO:0000313" key="4">
    <source>
        <dbReference type="EMBL" id="CEM41534.1"/>
    </source>
</evidence>
<dbReference type="AlphaFoldDB" id="A0A0G4HCD7"/>
<feature type="domain" description="RING-type" evidence="3">
    <location>
        <begin position="153"/>
        <end position="195"/>
    </location>
</feature>
<dbReference type="SUPFAM" id="SSF57850">
    <property type="entry name" value="RING/U-box"/>
    <property type="match status" value="2"/>
</dbReference>
<dbReference type="CDD" id="cd23767">
    <property type="entry name" value="IQCD"/>
    <property type="match status" value="1"/>
</dbReference>
<dbReference type="Gene3D" id="3.30.40.10">
    <property type="entry name" value="Zinc/RING finger domain, C3HC4 (zinc finger)"/>
    <property type="match status" value="2"/>
</dbReference>
<feature type="domain" description="RING-type" evidence="3">
    <location>
        <begin position="420"/>
        <end position="467"/>
    </location>
</feature>
<dbReference type="SMART" id="SM00184">
    <property type="entry name" value="RING"/>
    <property type="match status" value="2"/>
</dbReference>
<gene>
    <name evidence="4" type="ORF">Cvel_26087</name>
</gene>
<keyword evidence="1" id="KW-0862">Zinc</keyword>
<dbReference type="InterPro" id="IPR000048">
    <property type="entry name" value="IQ_motif_EF-hand-BS"/>
</dbReference>
<dbReference type="InterPro" id="IPR013083">
    <property type="entry name" value="Znf_RING/FYVE/PHD"/>
</dbReference>
<feature type="compositionally biased region" description="Polar residues" evidence="2">
    <location>
        <begin position="672"/>
        <end position="686"/>
    </location>
</feature>
<dbReference type="PANTHER" id="PTHR14991">
    <property type="entry name" value="RING FINGER PROTEIN 32"/>
    <property type="match status" value="1"/>
</dbReference>
<dbReference type="GO" id="GO:0008270">
    <property type="term" value="F:zinc ion binding"/>
    <property type="evidence" value="ECO:0007669"/>
    <property type="project" value="UniProtKB-KW"/>
</dbReference>
<dbReference type="PANTHER" id="PTHR14991:SF0">
    <property type="entry name" value="RING FINGER PROTEIN 32"/>
    <property type="match status" value="1"/>
</dbReference>
<feature type="region of interest" description="Disordered" evidence="2">
    <location>
        <begin position="555"/>
        <end position="618"/>
    </location>
</feature>
<dbReference type="Pfam" id="PF13639">
    <property type="entry name" value="zf-RING_2"/>
    <property type="match status" value="1"/>
</dbReference>
<name>A0A0G4HCD7_9ALVE</name>
<feature type="region of interest" description="Disordered" evidence="2">
    <location>
        <begin position="30"/>
        <end position="62"/>
    </location>
</feature>
<proteinExistence type="predicted"/>
<reference evidence="4" key="1">
    <citation type="submission" date="2014-11" db="EMBL/GenBank/DDBJ databases">
        <authorList>
            <person name="Otto D Thomas"/>
            <person name="Naeem Raeece"/>
        </authorList>
    </citation>
    <scope>NUCLEOTIDE SEQUENCE</scope>
</reference>
<keyword evidence="1" id="KW-0479">Metal-binding</keyword>